<feature type="transmembrane region" description="Helical" evidence="1">
    <location>
        <begin position="117"/>
        <end position="136"/>
    </location>
</feature>
<evidence type="ECO:0000313" key="2">
    <source>
        <dbReference type="EMBL" id="KAJ7383662.1"/>
    </source>
</evidence>
<comment type="caution">
    <text evidence="2">The sequence shown here is derived from an EMBL/GenBank/DDBJ whole genome shotgun (WGS) entry which is preliminary data.</text>
</comment>
<evidence type="ECO:0000313" key="3">
    <source>
        <dbReference type="Proteomes" id="UP001163046"/>
    </source>
</evidence>
<feature type="transmembrane region" description="Helical" evidence="1">
    <location>
        <begin position="28"/>
        <end position="46"/>
    </location>
</feature>
<name>A0A9W9ZL32_9CNID</name>
<dbReference type="Proteomes" id="UP001163046">
    <property type="component" value="Unassembled WGS sequence"/>
</dbReference>
<dbReference type="AlphaFoldDB" id="A0A9W9ZL32"/>
<accession>A0A9W9ZL32</accession>
<gene>
    <name evidence="2" type="ORF">OS493_026848</name>
</gene>
<protein>
    <submittedName>
        <fullName evidence="2">Uncharacterized protein</fullName>
    </submittedName>
</protein>
<sequence>MCGRCKAEYTETLFSKNCTQSEKCTDHWMWPLMIIYAVAMALFFIYKPPIIQLLVENTLWFKTSTRNRAEYQSLDQPNQHNKGYTKIIFYFYQISSYLAVEPVSDVIKKPPRSSKKLFLLFPFSLVCSILVQEFPLEDLVVHFLD</sequence>
<keyword evidence="1" id="KW-1133">Transmembrane helix</keyword>
<keyword evidence="3" id="KW-1185">Reference proteome</keyword>
<reference evidence="2" key="1">
    <citation type="submission" date="2023-01" db="EMBL/GenBank/DDBJ databases">
        <title>Genome assembly of the deep-sea coral Lophelia pertusa.</title>
        <authorList>
            <person name="Herrera S."/>
            <person name="Cordes E."/>
        </authorList>
    </citation>
    <scope>NUCLEOTIDE SEQUENCE</scope>
    <source>
        <strain evidence="2">USNM1676648</strain>
        <tissue evidence="2">Polyp</tissue>
    </source>
</reference>
<keyword evidence="1" id="KW-0472">Membrane</keyword>
<evidence type="ECO:0000256" key="1">
    <source>
        <dbReference type="SAM" id="Phobius"/>
    </source>
</evidence>
<dbReference type="OrthoDB" id="5967851at2759"/>
<keyword evidence="1" id="KW-0812">Transmembrane</keyword>
<dbReference type="EMBL" id="MU825896">
    <property type="protein sequence ID" value="KAJ7383662.1"/>
    <property type="molecule type" value="Genomic_DNA"/>
</dbReference>
<organism evidence="2 3">
    <name type="scientific">Desmophyllum pertusum</name>
    <dbReference type="NCBI Taxonomy" id="174260"/>
    <lineage>
        <taxon>Eukaryota</taxon>
        <taxon>Metazoa</taxon>
        <taxon>Cnidaria</taxon>
        <taxon>Anthozoa</taxon>
        <taxon>Hexacorallia</taxon>
        <taxon>Scleractinia</taxon>
        <taxon>Caryophylliina</taxon>
        <taxon>Caryophylliidae</taxon>
        <taxon>Desmophyllum</taxon>
    </lineage>
</organism>
<proteinExistence type="predicted"/>